<keyword evidence="2" id="KW-0812">Transmembrane</keyword>
<dbReference type="RefSeq" id="WP_146856488.1">
    <property type="nucleotide sequence ID" value="NZ_BAAAHR010000007.1"/>
</dbReference>
<organism evidence="3 4">
    <name type="scientific">Frigoribacterium faeni</name>
    <dbReference type="NCBI Taxonomy" id="145483"/>
    <lineage>
        <taxon>Bacteria</taxon>
        <taxon>Bacillati</taxon>
        <taxon>Actinomycetota</taxon>
        <taxon>Actinomycetes</taxon>
        <taxon>Micrococcales</taxon>
        <taxon>Microbacteriaceae</taxon>
        <taxon>Frigoribacterium</taxon>
    </lineage>
</organism>
<dbReference type="EMBL" id="JACGWW010000003">
    <property type="protein sequence ID" value="MBA8814161.1"/>
    <property type="molecule type" value="Genomic_DNA"/>
</dbReference>
<feature type="transmembrane region" description="Helical" evidence="2">
    <location>
        <begin position="89"/>
        <end position="112"/>
    </location>
</feature>
<dbReference type="AlphaFoldDB" id="A0A7W3JJR4"/>
<feature type="region of interest" description="Disordered" evidence="1">
    <location>
        <begin position="1"/>
        <end position="72"/>
    </location>
</feature>
<feature type="compositionally biased region" description="Acidic residues" evidence="1">
    <location>
        <begin position="164"/>
        <end position="175"/>
    </location>
</feature>
<dbReference type="Proteomes" id="UP000522688">
    <property type="component" value="Unassembled WGS sequence"/>
</dbReference>
<evidence type="ECO:0000256" key="2">
    <source>
        <dbReference type="SAM" id="Phobius"/>
    </source>
</evidence>
<feature type="compositionally biased region" description="Basic and acidic residues" evidence="1">
    <location>
        <begin position="16"/>
        <end position="28"/>
    </location>
</feature>
<keyword evidence="2" id="KW-0472">Membrane</keyword>
<reference evidence="3 4" key="1">
    <citation type="submission" date="2020-07" db="EMBL/GenBank/DDBJ databases">
        <title>Sequencing the genomes of 1000 actinobacteria strains.</title>
        <authorList>
            <person name="Klenk H.-P."/>
        </authorList>
    </citation>
    <scope>NUCLEOTIDE SEQUENCE [LARGE SCALE GENOMIC DNA]</scope>
    <source>
        <strain evidence="3 4">DSM 10309</strain>
    </source>
</reference>
<dbReference type="OrthoDB" id="5125407at2"/>
<evidence type="ECO:0000256" key="1">
    <source>
        <dbReference type="SAM" id="MobiDB-lite"/>
    </source>
</evidence>
<proteinExistence type="predicted"/>
<accession>A0A7W3JJR4</accession>
<protein>
    <submittedName>
        <fullName evidence="3">Uncharacterized protein</fullName>
    </submittedName>
</protein>
<comment type="caution">
    <text evidence="3">The sequence shown here is derived from an EMBL/GenBank/DDBJ whole genome shotgun (WGS) entry which is preliminary data.</text>
</comment>
<name>A0A7W3JJR4_9MICO</name>
<sequence length="175" mass="18413">MTTAPDEPQQPAAPRDGGDEGDAPRADHATGATTAAAAEPTQPVEQTEPVDQTEPVGQTEPVEQTQPAEPVEIATHDEVTVRRAPKYPVFLIMGALAGVVVSLIVTSLFPFAEGEGVASTYGYFSLWGLTFGGAIGSLVAIVADRVSLRRAKRVTAERNRVDAPEEPPVEGDIEP</sequence>
<feature type="transmembrane region" description="Helical" evidence="2">
    <location>
        <begin position="124"/>
        <end position="143"/>
    </location>
</feature>
<feature type="region of interest" description="Disordered" evidence="1">
    <location>
        <begin position="156"/>
        <end position="175"/>
    </location>
</feature>
<evidence type="ECO:0000313" key="4">
    <source>
        <dbReference type="Proteomes" id="UP000522688"/>
    </source>
</evidence>
<keyword evidence="2" id="KW-1133">Transmembrane helix</keyword>
<evidence type="ECO:0000313" key="3">
    <source>
        <dbReference type="EMBL" id="MBA8814161.1"/>
    </source>
</evidence>
<gene>
    <name evidence="3" type="ORF">FB463_002427</name>
</gene>
<feature type="compositionally biased region" description="Low complexity" evidence="1">
    <location>
        <begin position="29"/>
        <end position="38"/>
    </location>
</feature>